<proteinExistence type="predicted"/>
<dbReference type="AlphaFoldDB" id="M2MMF4"/>
<gene>
    <name evidence="1" type="ORF">BAUCODRAFT_253740</name>
</gene>
<dbReference type="KEGG" id="bcom:BAUCODRAFT_253740"/>
<name>M2MMF4_BAUPA</name>
<evidence type="ECO:0000313" key="2">
    <source>
        <dbReference type="Proteomes" id="UP000011761"/>
    </source>
</evidence>
<reference evidence="1 2" key="1">
    <citation type="journal article" date="2012" name="PLoS Pathog.">
        <title>Diverse lifestyles and strategies of plant pathogenesis encoded in the genomes of eighteen Dothideomycetes fungi.</title>
        <authorList>
            <person name="Ohm R.A."/>
            <person name="Feau N."/>
            <person name="Henrissat B."/>
            <person name="Schoch C.L."/>
            <person name="Horwitz B.A."/>
            <person name="Barry K.W."/>
            <person name="Condon B.J."/>
            <person name="Copeland A.C."/>
            <person name="Dhillon B."/>
            <person name="Glaser F."/>
            <person name="Hesse C.N."/>
            <person name="Kosti I."/>
            <person name="LaButti K."/>
            <person name="Lindquist E.A."/>
            <person name="Lucas S."/>
            <person name="Salamov A.A."/>
            <person name="Bradshaw R.E."/>
            <person name="Ciuffetti L."/>
            <person name="Hamelin R.C."/>
            <person name="Kema G.H.J."/>
            <person name="Lawrence C."/>
            <person name="Scott J.A."/>
            <person name="Spatafora J.W."/>
            <person name="Turgeon B.G."/>
            <person name="de Wit P.J.G.M."/>
            <person name="Zhong S."/>
            <person name="Goodwin S.B."/>
            <person name="Grigoriev I.V."/>
        </authorList>
    </citation>
    <scope>NUCLEOTIDE SEQUENCE [LARGE SCALE GENOMIC DNA]</scope>
    <source>
        <strain evidence="1 2">UAMH 10762</strain>
    </source>
</reference>
<dbReference type="HOGENOM" id="CLU_2120651_0_0_1"/>
<protein>
    <submittedName>
        <fullName evidence="1">Uncharacterized protein</fullName>
    </submittedName>
</protein>
<sequence length="114" mass="12353">MPLRSCLLGGNCCSSSEASVEVLGMIDAYVHGRHRALERCKTLRLVVSSVVSQLCHAFDILICLPLDVQLFVRGDIVCLPRNRALLAVVRASAKFADVLALLSVVTRKTASKTD</sequence>
<dbReference type="EMBL" id="KB445561">
    <property type="protein sequence ID" value="EMC92558.1"/>
    <property type="molecule type" value="Genomic_DNA"/>
</dbReference>
<evidence type="ECO:0000313" key="1">
    <source>
        <dbReference type="EMBL" id="EMC92558.1"/>
    </source>
</evidence>
<dbReference type="GeneID" id="19110289"/>
<organism evidence="1 2">
    <name type="scientific">Baudoinia panamericana (strain UAMH 10762)</name>
    <name type="common">Angels' share fungus</name>
    <name type="synonym">Baudoinia compniacensis (strain UAMH 10762)</name>
    <dbReference type="NCBI Taxonomy" id="717646"/>
    <lineage>
        <taxon>Eukaryota</taxon>
        <taxon>Fungi</taxon>
        <taxon>Dikarya</taxon>
        <taxon>Ascomycota</taxon>
        <taxon>Pezizomycotina</taxon>
        <taxon>Dothideomycetes</taxon>
        <taxon>Dothideomycetidae</taxon>
        <taxon>Mycosphaerellales</taxon>
        <taxon>Teratosphaeriaceae</taxon>
        <taxon>Baudoinia</taxon>
    </lineage>
</organism>
<dbReference type="RefSeq" id="XP_007679989.1">
    <property type="nucleotide sequence ID" value="XM_007681799.1"/>
</dbReference>
<keyword evidence="2" id="KW-1185">Reference proteome</keyword>
<accession>M2MMF4</accession>
<dbReference type="Proteomes" id="UP000011761">
    <property type="component" value="Unassembled WGS sequence"/>
</dbReference>